<feature type="domain" description="3'-5' exonuclease" evidence="1">
    <location>
        <begin position="10"/>
        <end position="191"/>
    </location>
</feature>
<name>A0AA38RKF1_9PEZI</name>
<dbReference type="PANTHER" id="PTHR43040">
    <property type="entry name" value="RIBONUCLEASE D"/>
    <property type="match status" value="1"/>
</dbReference>
<dbReference type="Gene3D" id="3.30.420.10">
    <property type="entry name" value="Ribonuclease H-like superfamily/Ribonuclease H"/>
    <property type="match status" value="1"/>
</dbReference>
<dbReference type="InterPro" id="IPR012337">
    <property type="entry name" value="RNaseH-like_sf"/>
</dbReference>
<proteinExistence type="predicted"/>
<keyword evidence="2" id="KW-0378">Hydrolase</keyword>
<evidence type="ECO:0000259" key="1">
    <source>
        <dbReference type="Pfam" id="PF01612"/>
    </source>
</evidence>
<evidence type="ECO:0000313" key="3">
    <source>
        <dbReference type="Proteomes" id="UP001174691"/>
    </source>
</evidence>
<comment type="caution">
    <text evidence="2">The sequence shown here is derived from an EMBL/GenBank/DDBJ whole genome shotgun (WGS) entry which is preliminary data.</text>
</comment>
<evidence type="ECO:0000313" key="2">
    <source>
        <dbReference type="EMBL" id="KAJ9139510.1"/>
    </source>
</evidence>
<dbReference type="AlphaFoldDB" id="A0AA38RKF1"/>
<protein>
    <submittedName>
        <fullName evidence="2">3-5 exonuclease</fullName>
    </submittedName>
</protein>
<dbReference type="GO" id="GO:0008408">
    <property type="term" value="F:3'-5' exonuclease activity"/>
    <property type="evidence" value="ECO:0007669"/>
    <property type="project" value="InterPro"/>
</dbReference>
<sequence length="299" mass="33616">MATSTSSPIFITSVQDLPVFLSSITQSSTLYLDLEGKNLSRNGTLSIITVLVQPAGTTNLIDIQTLGDTAFATATTGGKTLKSILEDPLLPKYVWDVRNDADALWAHHRVKLAGVTDVQLLENGSRPGDKTYLRGLGTCVEKDLKLNFMEVHRWVKTKKEVQALMGEDIFSRRPLDVRTMQYCANDVLHLPALRELYAGRINSVWMQKAMEESGRRVADACCPTYEPQYEGKKLGPWGWGSGLGETVLTMDEWLEKYEDDRMDAMQAEWLGYDDYKDSDCYDWPLNSRDAAFDDTFDSC</sequence>
<reference evidence="2" key="1">
    <citation type="submission" date="2022-07" db="EMBL/GenBank/DDBJ databases">
        <title>Fungi with potential for degradation of polypropylene.</title>
        <authorList>
            <person name="Gostincar C."/>
        </authorList>
    </citation>
    <scope>NUCLEOTIDE SEQUENCE</scope>
    <source>
        <strain evidence="2">EXF-13287</strain>
    </source>
</reference>
<gene>
    <name evidence="2" type="ORF">NKR19_g7406</name>
</gene>
<dbReference type="InterPro" id="IPR036397">
    <property type="entry name" value="RNaseH_sf"/>
</dbReference>
<dbReference type="SUPFAM" id="SSF53098">
    <property type="entry name" value="Ribonuclease H-like"/>
    <property type="match status" value="1"/>
</dbReference>
<accession>A0AA38RKF1</accession>
<dbReference type="Pfam" id="PF01612">
    <property type="entry name" value="DNA_pol_A_exo1"/>
    <property type="match status" value="1"/>
</dbReference>
<dbReference type="PANTHER" id="PTHR43040:SF1">
    <property type="entry name" value="RIBONUCLEASE D"/>
    <property type="match status" value="1"/>
</dbReference>
<dbReference type="Proteomes" id="UP001174691">
    <property type="component" value="Unassembled WGS sequence"/>
</dbReference>
<dbReference type="GO" id="GO:0006139">
    <property type="term" value="P:nucleobase-containing compound metabolic process"/>
    <property type="evidence" value="ECO:0007669"/>
    <property type="project" value="InterPro"/>
</dbReference>
<keyword evidence="2" id="KW-0269">Exonuclease</keyword>
<dbReference type="GO" id="GO:0003676">
    <property type="term" value="F:nucleic acid binding"/>
    <property type="evidence" value="ECO:0007669"/>
    <property type="project" value="InterPro"/>
</dbReference>
<keyword evidence="2" id="KW-0540">Nuclease</keyword>
<keyword evidence="3" id="KW-1185">Reference proteome</keyword>
<organism evidence="2 3">
    <name type="scientific">Coniochaeta hoffmannii</name>
    <dbReference type="NCBI Taxonomy" id="91930"/>
    <lineage>
        <taxon>Eukaryota</taxon>
        <taxon>Fungi</taxon>
        <taxon>Dikarya</taxon>
        <taxon>Ascomycota</taxon>
        <taxon>Pezizomycotina</taxon>
        <taxon>Sordariomycetes</taxon>
        <taxon>Sordariomycetidae</taxon>
        <taxon>Coniochaetales</taxon>
        <taxon>Coniochaetaceae</taxon>
        <taxon>Coniochaeta</taxon>
    </lineage>
</organism>
<dbReference type="InterPro" id="IPR002562">
    <property type="entry name" value="3'-5'_exonuclease_dom"/>
</dbReference>
<dbReference type="EMBL" id="JANBVN010000129">
    <property type="protein sequence ID" value="KAJ9139510.1"/>
    <property type="molecule type" value="Genomic_DNA"/>
</dbReference>